<protein>
    <submittedName>
        <fullName evidence="2">Carnitine dehydratase</fullName>
    </submittedName>
</protein>
<reference evidence="2 3" key="1">
    <citation type="journal article" date="2017" name="ISME J.">
        <title>Potential for microbial H2 and metal transformations associated with novel bacteria and archaea in deep terrestrial subsurface sediments.</title>
        <authorList>
            <person name="Hernsdorf A.W."/>
            <person name="Amano Y."/>
            <person name="Miyakawa K."/>
            <person name="Ise K."/>
            <person name="Suzuki Y."/>
            <person name="Anantharaman K."/>
            <person name="Probst A."/>
            <person name="Burstein D."/>
            <person name="Thomas B.C."/>
            <person name="Banfield J.F."/>
        </authorList>
    </citation>
    <scope>NUCLEOTIDE SEQUENCE [LARGE SCALE GENOMIC DNA]</scope>
    <source>
        <strain evidence="2">HGW-Wallbacteria-1</strain>
    </source>
</reference>
<dbReference type="Proteomes" id="UP000233256">
    <property type="component" value="Unassembled WGS sequence"/>
</dbReference>
<dbReference type="AlphaFoldDB" id="A0A2N1PP28"/>
<dbReference type="PANTHER" id="PTHR48207">
    <property type="entry name" value="SUCCINATE--HYDROXYMETHYLGLUTARATE COA-TRANSFERASE"/>
    <property type="match status" value="1"/>
</dbReference>
<dbReference type="PANTHER" id="PTHR48207:SF3">
    <property type="entry name" value="SUCCINATE--HYDROXYMETHYLGLUTARATE COA-TRANSFERASE"/>
    <property type="match status" value="1"/>
</dbReference>
<dbReference type="EMBL" id="PGXC01000009">
    <property type="protein sequence ID" value="PKK90032.1"/>
    <property type="molecule type" value="Genomic_DNA"/>
</dbReference>
<name>A0A2N1PP28_9BACT</name>
<dbReference type="SUPFAM" id="SSF89796">
    <property type="entry name" value="CoA-transferase family III (CaiB/BaiF)"/>
    <property type="match status" value="1"/>
</dbReference>
<comment type="caution">
    <text evidence="2">The sequence shown here is derived from an EMBL/GenBank/DDBJ whole genome shotgun (WGS) entry which is preliminary data.</text>
</comment>
<dbReference type="InterPro" id="IPR050483">
    <property type="entry name" value="CoA-transferase_III_domain"/>
</dbReference>
<organism evidence="2 3">
    <name type="scientific">Candidatus Wallbacteria bacterium HGW-Wallbacteria-1</name>
    <dbReference type="NCBI Taxonomy" id="2013854"/>
    <lineage>
        <taxon>Bacteria</taxon>
        <taxon>Candidatus Walliibacteriota</taxon>
    </lineage>
</organism>
<accession>A0A2N1PP28</accession>
<dbReference type="GO" id="GO:0008410">
    <property type="term" value="F:CoA-transferase activity"/>
    <property type="evidence" value="ECO:0007669"/>
    <property type="project" value="TreeGrafter"/>
</dbReference>
<proteinExistence type="predicted"/>
<dbReference type="InterPro" id="IPR003673">
    <property type="entry name" value="CoA-Trfase_fam_III"/>
</dbReference>
<evidence type="ECO:0000313" key="2">
    <source>
        <dbReference type="EMBL" id="PKK90032.1"/>
    </source>
</evidence>
<gene>
    <name evidence="2" type="ORF">CVV64_11660</name>
</gene>
<dbReference type="InterPro" id="IPR044855">
    <property type="entry name" value="CoA-Trfase_III_dom3_sf"/>
</dbReference>
<dbReference type="Pfam" id="PF02515">
    <property type="entry name" value="CoA_transf_3"/>
    <property type="match status" value="1"/>
</dbReference>
<evidence type="ECO:0000256" key="1">
    <source>
        <dbReference type="ARBA" id="ARBA00022679"/>
    </source>
</evidence>
<evidence type="ECO:0000313" key="3">
    <source>
        <dbReference type="Proteomes" id="UP000233256"/>
    </source>
</evidence>
<dbReference type="Gene3D" id="3.30.1540.10">
    <property type="entry name" value="formyl-coa transferase, domain 3"/>
    <property type="match status" value="1"/>
</dbReference>
<keyword evidence="1" id="KW-0808">Transferase</keyword>
<sequence length="429" mass="46501">MLNNFCDLNAVLDDAAPLGSELQSIESTDSSEVCDKPFDGIIVLDLTRVLAGPYCTMLLAQMGARVIKVERPGSGDDSRGFGPYVGGDKSKSAYFMSINWGKESITLDLKSEKGKDILRKLAARVDVIVENFRPGTMEKMGLGYEQLRQINPRLIYAASSGFGHYGPYSQRAAYDMIIQGMSGIMSITGTPGQPPVRVGASIADISAGMFCATGIITALYQRQKTGQGQKIDVAMMDAMIAMLENALVRYETSGNVPGPMGTRHPSITPFQAFATSDSHVIVAIGNDKLWSQFCNVIARKDLLQREEFATNELRTANHGILEKELIALFPSRSTAQWLALLDGVGIPCARINDMSDLFSDPHVKARSMLIPLADEGISVAGDPIKFSSMKPAESRPSAPDLGQHTDSVLKEFLNLSADDMQALHTDKIV</sequence>
<dbReference type="Gene3D" id="3.40.50.10540">
    <property type="entry name" value="Crotonobetainyl-coa:carnitine coa-transferase, domain 1"/>
    <property type="match status" value="1"/>
</dbReference>
<dbReference type="InterPro" id="IPR023606">
    <property type="entry name" value="CoA-Trfase_III_dom_1_sf"/>
</dbReference>